<comment type="caution">
    <text evidence="1">The sequence shown here is derived from an EMBL/GenBank/DDBJ whole genome shotgun (WGS) entry which is preliminary data.</text>
</comment>
<sequence>MDCLIVGKVWPEPSSTAAGRRTQDLMNALQLGGWQVHFASAAQPGAHALDLEQLGVQAHRIAVNDAGFDTWIQALAPDVVIFDRFMTEEQFGWRVARCCPNTLRVLDTSDLHCLRVARERALKTGESIQLRNETALREIAAIYRSDLTLMISEYEMELLSQEFSVADYQLGYWPFALSLSRPVPNFEARSNFIMIGSFLHAPNVDALRWCRQAIWPLIRTALPAAELHFYGSYGERYGPELHAPKDGFHYKGRAIDALATMAEYRVNLAPLRYGAGLKGKVFDGFQSGTPTVMTAIAAEGICAVPNGAQDEAVAFAKAAIKLNLDSQAWASCQQEQYLLCNERFYLPYWQPRLMDILLQAYDQKTARRARNFVGQMLCHHQHRSTEFMSRWIEAKNK</sequence>
<keyword evidence="2" id="KW-1185">Reference proteome</keyword>
<proteinExistence type="predicted"/>
<dbReference type="Proteomes" id="UP001243717">
    <property type="component" value="Unassembled WGS sequence"/>
</dbReference>
<organism evidence="1 2">
    <name type="scientific">Thalassobacterium sedimentorum</name>
    <dbReference type="NCBI Taxonomy" id="3041258"/>
    <lineage>
        <taxon>Bacteria</taxon>
        <taxon>Pseudomonadati</taxon>
        <taxon>Verrucomicrobiota</taxon>
        <taxon>Opitutia</taxon>
        <taxon>Puniceicoccales</taxon>
        <taxon>Coraliomargaritaceae</taxon>
        <taxon>Thalassobacterium</taxon>
    </lineage>
</organism>
<dbReference type="GO" id="GO:0016757">
    <property type="term" value="F:glycosyltransferase activity"/>
    <property type="evidence" value="ECO:0007669"/>
    <property type="project" value="UniProtKB-KW"/>
</dbReference>
<dbReference type="RefSeq" id="WP_308985457.1">
    <property type="nucleotide sequence ID" value="NZ_JARXIC010000017.1"/>
</dbReference>
<reference evidence="1 2" key="1">
    <citation type="submission" date="2023-04" db="EMBL/GenBank/DDBJ databases">
        <title>A novel bacteria isolated from coastal sediment.</title>
        <authorList>
            <person name="Liu X.-J."/>
            <person name="Du Z.-J."/>
        </authorList>
    </citation>
    <scope>NUCLEOTIDE SEQUENCE [LARGE SCALE GENOMIC DNA]</scope>
    <source>
        <strain evidence="1 2">SDUM461004</strain>
    </source>
</reference>
<keyword evidence="1" id="KW-0328">Glycosyltransferase</keyword>
<dbReference type="EMBL" id="JARXIC010000017">
    <property type="protein sequence ID" value="MDQ8194996.1"/>
    <property type="molecule type" value="Genomic_DNA"/>
</dbReference>
<protein>
    <submittedName>
        <fullName evidence="1">Glycosyltransferase</fullName>
        <ecNumber evidence="1">2.4.-.-</ecNumber>
    </submittedName>
</protein>
<keyword evidence="1" id="KW-0808">Transferase</keyword>
<dbReference type="SUPFAM" id="SSF53756">
    <property type="entry name" value="UDP-Glycosyltransferase/glycogen phosphorylase"/>
    <property type="match status" value="1"/>
</dbReference>
<evidence type="ECO:0000313" key="2">
    <source>
        <dbReference type="Proteomes" id="UP001243717"/>
    </source>
</evidence>
<accession>A0ABU1AJJ8</accession>
<evidence type="ECO:0000313" key="1">
    <source>
        <dbReference type="EMBL" id="MDQ8194996.1"/>
    </source>
</evidence>
<gene>
    <name evidence="1" type="ORF">QEH59_11205</name>
</gene>
<name>A0ABU1AJJ8_9BACT</name>
<dbReference type="EC" id="2.4.-.-" evidence="1"/>
<dbReference type="Pfam" id="PF13692">
    <property type="entry name" value="Glyco_trans_1_4"/>
    <property type="match status" value="1"/>
</dbReference>